<dbReference type="Gene3D" id="3.40.50.300">
    <property type="entry name" value="P-loop containing nucleotide triphosphate hydrolases"/>
    <property type="match status" value="1"/>
</dbReference>
<protein>
    <submittedName>
        <fullName evidence="6">Putative hydroxymethylpyrimidine transport system ATP-binding protein</fullName>
    </submittedName>
</protein>
<keyword evidence="3" id="KW-0547">Nucleotide-binding</keyword>
<accession>A0A1I5DEZ4</accession>
<dbReference type="PANTHER" id="PTHR42788">
    <property type="entry name" value="TAURINE IMPORT ATP-BINDING PROTEIN-RELATED"/>
    <property type="match status" value="1"/>
</dbReference>
<dbReference type="Proteomes" id="UP000199236">
    <property type="component" value="Unassembled WGS sequence"/>
</dbReference>
<evidence type="ECO:0000256" key="3">
    <source>
        <dbReference type="ARBA" id="ARBA00022741"/>
    </source>
</evidence>
<evidence type="ECO:0000313" key="6">
    <source>
        <dbReference type="EMBL" id="SFN97753.1"/>
    </source>
</evidence>
<dbReference type="Pfam" id="PF00005">
    <property type="entry name" value="ABC_tran"/>
    <property type="match status" value="1"/>
</dbReference>
<dbReference type="SUPFAM" id="SSF52540">
    <property type="entry name" value="P-loop containing nucleoside triphosphate hydrolases"/>
    <property type="match status" value="1"/>
</dbReference>
<evidence type="ECO:0000259" key="5">
    <source>
        <dbReference type="PROSITE" id="PS50893"/>
    </source>
</evidence>
<dbReference type="STRING" id="655353.SAMN04488056_102579"/>
<organism evidence="6 7">
    <name type="scientific">Cohaesibacter marisflavi</name>
    <dbReference type="NCBI Taxonomy" id="655353"/>
    <lineage>
        <taxon>Bacteria</taxon>
        <taxon>Pseudomonadati</taxon>
        <taxon>Pseudomonadota</taxon>
        <taxon>Alphaproteobacteria</taxon>
        <taxon>Hyphomicrobiales</taxon>
        <taxon>Cohaesibacteraceae</taxon>
    </lineage>
</organism>
<reference evidence="6 7" key="1">
    <citation type="submission" date="2016-10" db="EMBL/GenBank/DDBJ databases">
        <authorList>
            <person name="de Groot N.N."/>
        </authorList>
    </citation>
    <scope>NUCLEOTIDE SEQUENCE [LARGE SCALE GENOMIC DNA]</scope>
    <source>
        <strain evidence="6 7">CGMCC 1.9157</strain>
    </source>
</reference>
<dbReference type="PROSITE" id="PS00211">
    <property type="entry name" value="ABC_TRANSPORTER_1"/>
    <property type="match status" value="1"/>
</dbReference>
<evidence type="ECO:0000256" key="1">
    <source>
        <dbReference type="ARBA" id="ARBA00005417"/>
    </source>
</evidence>
<proteinExistence type="inferred from homology"/>
<dbReference type="InterPro" id="IPR050166">
    <property type="entry name" value="ABC_transporter_ATP-bind"/>
</dbReference>
<gene>
    <name evidence="6" type="ORF">SAMN04488056_102579</name>
</gene>
<keyword evidence="2" id="KW-0813">Transport</keyword>
<evidence type="ECO:0000256" key="4">
    <source>
        <dbReference type="ARBA" id="ARBA00022840"/>
    </source>
</evidence>
<comment type="similarity">
    <text evidence="1">Belongs to the ABC transporter superfamily.</text>
</comment>
<dbReference type="PROSITE" id="PS50893">
    <property type="entry name" value="ABC_TRANSPORTER_2"/>
    <property type="match status" value="1"/>
</dbReference>
<dbReference type="EMBL" id="FOVR01000002">
    <property type="protein sequence ID" value="SFN97753.1"/>
    <property type="molecule type" value="Genomic_DNA"/>
</dbReference>
<evidence type="ECO:0000313" key="7">
    <source>
        <dbReference type="Proteomes" id="UP000199236"/>
    </source>
</evidence>
<dbReference type="InterPro" id="IPR003439">
    <property type="entry name" value="ABC_transporter-like_ATP-bd"/>
</dbReference>
<sequence>MASPMIYPANSVAEVDPYGLSGTILLDGETLIAPFTLSLQAGWTALLGPSGSGKSTLLRLLGGLDCEAELKGTRRGAERIGWMAQSDLMQPRLSVLQNVMLIEMLAGRKPDRNRARDLLAAVGLSGLESRKPSALSGGQRQRVALARTLMSDAELILLDEPFSALDPATRATMQDLAFDQFAGRTVVLVTHDPAEALRLCQTIWGLEDHQLQPLEPLAGTKPHDLADPALLATTARLLDDIRESA</sequence>
<name>A0A1I5DEZ4_9HYPH</name>
<evidence type="ECO:0000256" key="2">
    <source>
        <dbReference type="ARBA" id="ARBA00022448"/>
    </source>
</evidence>
<dbReference type="AlphaFoldDB" id="A0A1I5DEZ4"/>
<dbReference type="InterPro" id="IPR027417">
    <property type="entry name" value="P-loop_NTPase"/>
</dbReference>
<dbReference type="SMART" id="SM00382">
    <property type="entry name" value="AAA"/>
    <property type="match status" value="1"/>
</dbReference>
<dbReference type="GO" id="GO:0016887">
    <property type="term" value="F:ATP hydrolysis activity"/>
    <property type="evidence" value="ECO:0007669"/>
    <property type="project" value="InterPro"/>
</dbReference>
<dbReference type="PANTHER" id="PTHR42788:SF19">
    <property type="entry name" value="ALIPHATIC SULFONATES IMPORT ATP-BINDING PROTEIN SSUB 2"/>
    <property type="match status" value="1"/>
</dbReference>
<feature type="domain" description="ABC transporter" evidence="5">
    <location>
        <begin position="15"/>
        <end position="233"/>
    </location>
</feature>
<keyword evidence="4 6" id="KW-0067">ATP-binding</keyword>
<keyword evidence="7" id="KW-1185">Reference proteome</keyword>
<dbReference type="GO" id="GO:0005524">
    <property type="term" value="F:ATP binding"/>
    <property type="evidence" value="ECO:0007669"/>
    <property type="project" value="UniProtKB-KW"/>
</dbReference>
<dbReference type="InterPro" id="IPR017871">
    <property type="entry name" value="ABC_transporter-like_CS"/>
</dbReference>
<dbReference type="InterPro" id="IPR003593">
    <property type="entry name" value="AAA+_ATPase"/>
</dbReference>